<feature type="compositionally biased region" description="Acidic residues" evidence="1">
    <location>
        <begin position="687"/>
        <end position="697"/>
    </location>
</feature>
<evidence type="ECO:0000313" key="5">
    <source>
        <dbReference type="Proteomes" id="UP000581688"/>
    </source>
</evidence>
<dbReference type="EMBL" id="JACHGH010000001">
    <property type="protein sequence ID" value="MBB6451699.1"/>
    <property type="molecule type" value="Genomic_DNA"/>
</dbReference>
<dbReference type="SUPFAM" id="SSF51126">
    <property type="entry name" value="Pectin lyase-like"/>
    <property type="match status" value="1"/>
</dbReference>
<gene>
    <name evidence="4" type="ORF">HNQ94_000120</name>
</gene>
<evidence type="ECO:0000313" key="4">
    <source>
        <dbReference type="EMBL" id="MBB6451699.1"/>
    </source>
</evidence>
<feature type="chain" id="PRO_5033029193" description="LPXTG cell wall anchor domain-containing protein" evidence="3">
    <location>
        <begin position="29"/>
        <end position="746"/>
    </location>
</feature>
<keyword evidence="3" id="KW-0732">Signal</keyword>
<dbReference type="NCBIfam" id="NF041518">
    <property type="entry name" value="choice_anch_Q"/>
    <property type="match status" value="1"/>
</dbReference>
<dbReference type="RefSeq" id="WP_174496320.1">
    <property type="nucleotide sequence ID" value="NZ_CADDWK010000007.1"/>
</dbReference>
<organism evidence="4 5">
    <name type="scientific">Salirhabdus euzebyi</name>
    <dbReference type="NCBI Taxonomy" id="394506"/>
    <lineage>
        <taxon>Bacteria</taxon>
        <taxon>Bacillati</taxon>
        <taxon>Bacillota</taxon>
        <taxon>Bacilli</taxon>
        <taxon>Bacillales</taxon>
        <taxon>Bacillaceae</taxon>
        <taxon>Salirhabdus</taxon>
    </lineage>
</organism>
<comment type="caution">
    <text evidence="4">The sequence shown here is derived from an EMBL/GenBank/DDBJ whole genome shotgun (WGS) entry which is preliminary data.</text>
</comment>
<evidence type="ECO:0000256" key="1">
    <source>
        <dbReference type="SAM" id="MobiDB-lite"/>
    </source>
</evidence>
<dbReference type="AlphaFoldDB" id="A0A841PSB3"/>
<evidence type="ECO:0000256" key="3">
    <source>
        <dbReference type="SAM" id="SignalP"/>
    </source>
</evidence>
<keyword evidence="2" id="KW-0812">Transmembrane</keyword>
<feature type="compositionally biased region" description="Basic and acidic residues" evidence="1">
    <location>
        <begin position="698"/>
        <end position="709"/>
    </location>
</feature>
<feature type="region of interest" description="Disordered" evidence="1">
    <location>
        <begin position="687"/>
        <end position="709"/>
    </location>
</feature>
<dbReference type="Gene3D" id="2.160.20.10">
    <property type="entry name" value="Single-stranded right-handed beta-helix, Pectin lyase-like"/>
    <property type="match status" value="1"/>
</dbReference>
<dbReference type="SMART" id="SM00710">
    <property type="entry name" value="PbH1"/>
    <property type="match status" value="4"/>
</dbReference>
<protein>
    <recommendedName>
        <fullName evidence="6">LPXTG cell wall anchor domain-containing protein</fullName>
    </recommendedName>
</protein>
<accession>A0A841PSB3</accession>
<feature type="signal peptide" evidence="3">
    <location>
        <begin position="1"/>
        <end position="28"/>
    </location>
</feature>
<sequence>MKKVWRNISVFFSFVILVWAVSSFTVNASDHVIYVNHAAGGTGTGESWENAFTNLQDAIDIAEDGDEIWVAEGTYYPSAPVNPEDDNELFKSFLLKSNIDIYGGFAGSEMDRSARNISANETILNGVISAESNVFHVVYGEEISNTVLDGFLITGGKALTNSIYESYGGGIHLSHSEGVTLQNLIIVDNEAHYGGGVYLEETMADFINVTIRSNSVTNDGGGIAIRESMANFLNSRILSNSADNGGGIFSFYASLSMNNSLISNNYAEYEGAGIYEIYYSMLATSEDQAMEVDNQFYPGINLSNVTVTDNQLGEEGTVGAGISVTPIIGQSKYNLFNSIVWGNGDNSLDDNIFVQLELYTVTQENQIQSTLPLDQHGFSTSIVGGISGSDYYPYFAPFGIIDADPLFNGNYQLLNGSPAIDQGKNEFVIGGYDLAGNTRIQNGTVDMGAFESQSQPDPITIESVQDAVVEVPFSTTYDNITLPDKVLATLSNGETVEIAVDWESFADEYDPTALSPYYSDGILQLSEGITNPNEVEPNLEVIIIDNYIIQVGVEREVSGGATYIIEGTKSIIKMPSNLKSGTRILVDAVDVDSLNKGKLVQAGDVFKITVNEPIMVAGTMSVSNEEDFILTLGYDEEVDPDSIQIYYYNEKTNSLEGKGGTVDKTNKTIAIPVTHFSIYGVFHEPVEEEPVVEEPKEEEPKVDKGEDGKKLPDTATGFFNWLAIGIGLIVLGGITFLLNKRREAKE</sequence>
<dbReference type="InterPro" id="IPR059226">
    <property type="entry name" value="Choice_anch_Q_dom"/>
</dbReference>
<name>A0A841PSB3_9BACI</name>
<evidence type="ECO:0000256" key="2">
    <source>
        <dbReference type="SAM" id="Phobius"/>
    </source>
</evidence>
<feature type="transmembrane region" description="Helical" evidence="2">
    <location>
        <begin position="718"/>
        <end position="738"/>
    </location>
</feature>
<dbReference type="Proteomes" id="UP000581688">
    <property type="component" value="Unassembled WGS sequence"/>
</dbReference>
<dbReference type="InterPro" id="IPR012334">
    <property type="entry name" value="Pectin_lyas_fold"/>
</dbReference>
<keyword evidence="5" id="KW-1185">Reference proteome</keyword>
<dbReference type="InterPro" id="IPR011050">
    <property type="entry name" value="Pectin_lyase_fold/virulence"/>
</dbReference>
<dbReference type="InterPro" id="IPR006626">
    <property type="entry name" value="PbH1"/>
</dbReference>
<reference evidence="4 5" key="1">
    <citation type="submission" date="2020-08" db="EMBL/GenBank/DDBJ databases">
        <title>Genomic Encyclopedia of Type Strains, Phase IV (KMG-IV): sequencing the most valuable type-strain genomes for metagenomic binning, comparative biology and taxonomic classification.</title>
        <authorList>
            <person name="Goeker M."/>
        </authorList>
    </citation>
    <scope>NUCLEOTIDE SEQUENCE [LARGE SCALE GENOMIC DNA]</scope>
    <source>
        <strain evidence="4 5">DSM 19612</strain>
    </source>
</reference>
<evidence type="ECO:0008006" key="6">
    <source>
        <dbReference type="Google" id="ProtNLM"/>
    </source>
</evidence>
<proteinExistence type="predicted"/>
<keyword evidence="2" id="KW-0472">Membrane</keyword>
<keyword evidence="2" id="KW-1133">Transmembrane helix</keyword>